<sequence>MSEFLINVKISLENININIIKNDGQNFISVYRLINKYVNLSDIENSLKNVLVFIKNHKNLRKAFLKWSLIWSNSILNISVKNKCYEHNFDQKNVLNIDLYEHIISTISKSKVQLFKSNITSYLVEIDQNIKEYDVFPLDKSGEKLIVKYNEYLINKNQDFYDDIVKLFAKNQINNYQNFIDWECYAKIQNLQKDALIVELSIDQQLKIIEYQNSYLYKTTYEHNIWDQIYNTLTNKCTHSWLNINNIKFYIDAIINNFDLIKNIDLSLNSLNMYKIIFRTINLSIKNIIVNKQLLQHKQIILKGNCSKILKYILEQHQFNNVDLFSDKESDKLNISDVDLSVISLVNDFKQQDLAQTQNLYQKKQTKKINIFNKISTFFNKNYGG</sequence>
<evidence type="ECO:0000313" key="1">
    <source>
        <dbReference type="EMBL" id="QBF34501.1"/>
    </source>
</evidence>
<dbReference type="NCBIfam" id="NF045943">
    <property type="entry name" value="MAG3720_fam"/>
    <property type="match status" value="1"/>
</dbReference>
<dbReference type="AlphaFoldDB" id="A0A4P6MRP3"/>
<dbReference type="OrthoDB" id="397378at2"/>
<name>A0A4P6MRP3_9BACT</name>
<reference evidence="1 2" key="1">
    <citation type="submission" date="2019-01" db="EMBL/GenBank/DDBJ databases">
        <title>Complete sequence and annotation of the Mycoplasma phocirhinis strain 852T genome.</title>
        <authorList>
            <person name="Frasca S.Jr."/>
            <person name="Kutish G.F."/>
            <person name="Castellanos Gell J."/>
            <person name="Michaels D.L."/>
            <person name="Brown D.R."/>
        </authorList>
    </citation>
    <scope>NUCLEOTIDE SEQUENCE [LARGE SCALE GENOMIC DNA]</scope>
    <source>
        <strain evidence="1 2">852</strain>
    </source>
</reference>
<protein>
    <submittedName>
        <fullName evidence="1">Uncharacterized protein</fullName>
    </submittedName>
</protein>
<evidence type="ECO:0000313" key="2">
    <source>
        <dbReference type="Proteomes" id="UP000289326"/>
    </source>
</evidence>
<proteinExistence type="predicted"/>
<dbReference type="RefSeq" id="WP_130429279.1">
    <property type="nucleotide sequence ID" value="NZ_CP034841.1"/>
</dbReference>
<gene>
    <name evidence="1" type="ORF">EG856_00975</name>
</gene>
<accession>A0A4P6MRP3</accession>
<dbReference type="EMBL" id="CP034841">
    <property type="protein sequence ID" value="QBF34501.1"/>
    <property type="molecule type" value="Genomic_DNA"/>
</dbReference>
<organism evidence="1 2">
    <name type="scientific">Mycoplasmopsis phocirhinis</name>
    <dbReference type="NCBI Taxonomy" id="142650"/>
    <lineage>
        <taxon>Bacteria</taxon>
        <taxon>Bacillati</taxon>
        <taxon>Mycoplasmatota</taxon>
        <taxon>Mycoplasmoidales</taxon>
        <taxon>Metamycoplasmataceae</taxon>
        <taxon>Mycoplasmopsis</taxon>
    </lineage>
</organism>
<keyword evidence="2" id="KW-1185">Reference proteome</keyword>
<dbReference type="Proteomes" id="UP000289326">
    <property type="component" value="Chromosome"/>
</dbReference>
<dbReference type="KEGG" id="mphi:EG856_00975"/>